<keyword evidence="1" id="KW-0238">DNA-binding</keyword>
<dbReference type="SMART" id="SM00530">
    <property type="entry name" value="HTH_XRE"/>
    <property type="match status" value="1"/>
</dbReference>
<evidence type="ECO:0000313" key="3">
    <source>
        <dbReference type="EMBL" id="MFC6885002.1"/>
    </source>
</evidence>
<proteinExistence type="predicted"/>
<dbReference type="EMBL" id="JBHSXS010000033">
    <property type="protein sequence ID" value="MFC6885002.1"/>
    <property type="molecule type" value="Genomic_DNA"/>
</dbReference>
<sequence length="404" mass="43609">MPDGITIGTRLRALRRWRGMSLDELAGLTGLSKSFLSRAERGQRTLDRRSHLAALASALRISESDLVGGPHLSADPVQSAPHTHVPALRVALQSNSLLSPATDRARPLPDLAAALRSQIEPLRRACDYTAIGALLPDILDELHVHVAAPADEAVQRQALELLVEACVCAAFTAKNLGYVDLAYVAANRAMEAARFLNDPVQIGKAEFLRAQTMPKTAWDRVLLSTERAADALEPHVNGASGHEVLGMLTLSASLAAASVRDGERAEHWLDEARRIAARVPDEPLANWQSFSATNVGVWDVTVGVERGVAGAGVLELTGAVREEKLGRSSRRAAYLADVGRGLARDPRTRGDAVRWLQRAERVAPQRIRNSVAVRESIAVMLEQARVASQGRELRGMAARMGVPH</sequence>
<evidence type="ECO:0000256" key="1">
    <source>
        <dbReference type="ARBA" id="ARBA00023125"/>
    </source>
</evidence>
<evidence type="ECO:0000259" key="2">
    <source>
        <dbReference type="PROSITE" id="PS50943"/>
    </source>
</evidence>
<dbReference type="PANTHER" id="PTHR46797">
    <property type="entry name" value="HTH-TYPE TRANSCRIPTIONAL REGULATOR"/>
    <property type="match status" value="1"/>
</dbReference>
<dbReference type="PANTHER" id="PTHR46797:SF1">
    <property type="entry name" value="METHYLPHOSPHONATE SYNTHASE"/>
    <property type="match status" value="1"/>
</dbReference>
<comment type="caution">
    <text evidence="3">The sequence shown here is derived from an EMBL/GenBank/DDBJ whole genome shotgun (WGS) entry which is preliminary data.</text>
</comment>
<dbReference type="RefSeq" id="WP_160823390.1">
    <property type="nucleotide sequence ID" value="NZ_JBHSXE010000001.1"/>
</dbReference>
<dbReference type="InterPro" id="IPR010982">
    <property type="entry name" value="Lambda_DNA-bd_dom_sf"/>
</dbReference>
<dbReference type="CDD" id="cd00093">
    <property type="entry name" value="HTH_XRE"/>
    <property type="match status" value="1"/>
</dbReference>
<accession>A0ABW2CT42</accession>
<dbReference type="InterPro" id="IPR050807">
    <property type="entry name" value="TransReg_Diox_bact_type"/>
</dbReference>
<dbReference type="SUPFAM" id="SSF47413">
    <property type="entry name" value="lambda repressor-like DNA-binding domains"/>
    <property type="match status" value="1"/>
</dbReference>
<dbReference type="Pfam" id="PF13560">
    <property type="entry name" value="HTH_31"/>
    <property type="match status" value="1"/>
</dbReference>
<dbReference type="Proteomes" id="UP001596380">
    <property type="component" value="Unassembled WGS sequence"/>
</dbReference>
<feature type="domain" description="HTH cro/C1-type" evidence="2">
    <location>
        <begin position="11"/>
        <end position="66"/>
    </location>
</feature>
<protein>
    <submittedName>
        <fullName evidence="3">Helix-turn-helix domain-containing protein</fullName>
    </submittedName>
</protein>
<dbReference type="InterPro" id="IPR001387">
    <property type="entry name" value="Cro/C1-type_HTH"/>
</dbReference>
<keyword evidence="4" id="KW-1185">Reference proteome</keyword>
<gene>
    <name evidence="3" type="ORF">ACFQKB_34960</name>
</gene>
<dbReference type="PROSITE" id="PS50943">
    <property type="entry name" value="HTH_CROC1"/>
    <property type="match status" value="1"/>
</dbReference>
<dbReference type="Gene3D" id="1.10.260.40">
    <property type="entry name" value="lambda repressor-like DNA-binding domains"/>
    <property type="match status" value="1"/>
</dbReference>
<name>A0ABW2CT42_9ACTN</name>
<organism evidence="3 4">
    <name type="scientific">Actinomadura yumaensis</name>
    <dbReference type="NCBI Taxonomy" id="111807"/>
    <lineage>
        <taxon>Bacteria</taxon>
        <taxon>Bacillati</taxon>
        <taxon>Actinomycetota</taxon>
        <taxon>Actinomycetes</taxon>
        <taxon>Streptosporangiales</taxon>
        <taxon>Thermomonosporaceae</taxon>
        <taxon>Actinomadura</taxon>
    </lineage>
</organism>
<reference evidence="4" key="1">
    <citation type="journal article" date="2019" name="Int. J. Syst. Evol. Microbiol.">
        <title>The Global Catalogue of Microorganisms (GCM) 10K type strain sequencing project: providing services to taxonomists for standard genome sequencing and annotation.</title>
        <authorList>
            <consortium name="The Broad Institute Genomics Platform"/>
            <consortium name="The Broad Institute Genome Sequencing Center for Infectious Disease"/>
            <person name="Wu L."/>
            <person name="Ma J."/>
        </authorList>
    </citation>
    <scope>NUCLEOTIDE SEQUENCE [LARGE SCALE GENOMIC DNA]</scope>
    <source>
        <strain evidence="4">JCM 3369</strain>
    </source>
</reference>
<evidence type="ECO:0000313" key="4">
    <source>
        <dbReference type="Proteomes" id="UP001596380"/>
    </source>
</evidence>